<comment type="pathway">
    <text evidence="2">Protein modification; protein glycosylation.</text>
</comment>
<feature type="domain" description="Fucosyltransferase N-terminal" evidence="14">
    <location>
        <begin position="64"/>
        <end position="174"/>
    </location>
</feature>
<evidence type="ECO:0000256" key="6">
    <source>
        <dbReference type="ARBA" id="ARBA00022692"/>
    </source>
</evidence>
<keyword evidence="9 12" id="KW-0333">Golgi apparatus</keyword>
<keyword evidence="4 12" id="KW-0328">Glycosyltransferase</keyword>
<dbReference type="AlphaFoldDB" id="A0A183FY04"/>
<dbReference type="InterPro" id="IPR055270">
    <property type="entry name" value="Glyco_tran_10_C"/>
</dbReference>
<keyword evidence="11" id="KW-0325">Glycoprotein</keyword>
<evidence type="ECO:0000256" key="3">
    <source>
        <dbReference type="ARBA" id="ARBA00008919"/>
    </source>
</evidence>
<sequence>MRIRPGVLYRNLAFFVGFSLLVYAAYCVFSYDDHSHVDVHRRQKHLYLTVSKDRIEHRFDKLAPKRILMWTKVFRENKEYSLNDCKGFSDRCIITYNKSLIASSDAVVFHAADIPDGPLPDVKDRRPQQRYVFMSMETPTNSGQHAVPCGSLKLDYFNWSATHLLSSDVVYKYGFYFLPAKEAEEKGFKFEVSYSRLQGSEKRTSMTPNELKYTETNFLGIVVTETFPSLLMWSGFGTFKIFLVFVDFTIYETFTLQNFNVDVSFPKKKSGVFGLISNCRTHSKRELALTVLSRYINVTIGGKCATDKANTNLCPHGSDCLSLYGEYPFYLAVENSVCKDYITEKYWTKTLVPSIPIVMRRKIFESLTMPPRSFIAMDDYTSPKEMAEHLLKLENDNTLFLLETVYKDLFLRKLYEEYFAWRKGGWTAAPWNAPGYRNGFCRLCERLWEENQETKVIHDVWSWFNSESQCENDDFVKKWVKA</sequence>
<evidence type="ECO:0000256" key="2">
    <source>
        <dbReference type="ARBA" id="ARBA00004922"/>
    </source>
</evidence>
<dbReference type="Gene3D" id="3.40.50.11660">
    <property type="entry name" value="Glycosyl transferase family 10, C-terminal domain"/>
    <property type="match status" value="1"/>
</dbReference>
<organism evidence="16 17">
    <name type="scientific">Heligmosomoides polygyrus</name>
    <name type="common">Parasitic roundworm</name>
    <dbReference type="NCBI Taxonomy" id="6339"/>
    <lineage>
        <taxon>Eukaryota</taxon>
        <taxon>Metazoa</taxon>
        <taxon>Ecdysozoa</taxon>
        <taxon>Nematoda</taxon>
        <taxon>Chromadorea</taxon>
        <taxon>Rhabditida</taxon>
        <taxon>Rhabditina</taxon>
        <taxon>Rhabditomorpha</taxon>
        <taxon>Strongyloidea</taxon>
        <taxon>Heligmosomidae</taxon>
        <taxon>Heligmosomoides</taxon>
    </lineage>
</organism>
<feature type="transmembrane region" description="Helical" evidence="12">
    <location>
        <begin position="12"/>
        <end position="31"/>
    </location>
</feature>
<keyword evidence="5 12" id="KW-0808">Transferase</keyword>
<dbReference type="PANTHER" id="PTHR48438">
    <property type="entry name" value="ALPHA-(1,3)-FUCOSYLTRANSFERASE C-RELATED"/>
    <property type="match status" value="1"/>
</dbReference>
<reference evidence="15 16" key="1">
    <citation type="submission" date="2018-11" db="EMBL/GenBank/DDBJ databases">
        <authorList>
            <consortium name="Pathogen Informatics"/>
        </authorList>
    </citation>
    <scope>NUCLEOTIDE SEQUENCE [LARGE SCALE GENOMIC DNA]</scope>
</reference>
<protein>
    <recommendedName>
        <fullName evidence="12">Fucosyltransferase</fullName>
        <ecNumber evidence="12">2.4.1.-</ecNumber>
    </recommendedName>
</protein>
<dbReference type="WBParaSite" id="HPBE_0001348501-mRNA-1">
    <property type="protein sequence ID" value="HPBE_0001348501-mRNA-1"/>
    <property type="gene ID" value="HPBE_0001348501"/>
</dbReference>
<evidence type="ECO:0000256" key="11">
    <source>
        <dbReference type="ARBA" id="ARBA00023180"/>
    </source>
</evidence>
<accession>A0A3P8AHN6</accession>
<dbReference type="EC" id="2.4.1.-" evidence="12"/>
<gene>
    <name evidence="15" type="ORF">HPBE_LOCUS13486</name>
</gene>
<evidence type="ECO:0000313" key="15">
    <source>
        <dbReference type="EMBL" id="VDO96367.1"/>
    </source>
</evidence>
<evidence type="ECO:0000313" key="17">
    <source>
        <dbReference type="WBParaSite" id="HPBE_0001348501-mRNA-1"/>
    </source>
</evidence>
<dbReference type="GO" id="GO:0032580">
    <property type="term" value="C:Golgi cisterna membrane"/>
    <property type="evidence" value="ECO:0007669"/>
    <property type="project" value="UniProtKB-SubCell"/>
</dbReference>
<dbReference type="Pfam" id="PF00852">
    <property type="entry name" value="Glyco_transf_10"/>
    <property type="match status" value="1"/>
</dbReference>
<keyword evidence="16" id="KW-1185">Reference proteome</keyword>
<dbReference type="OrthoDB" id="427096at2759"/>
<evidence type="ECO:0000256" key="4">
    <source>
        <dbReference type="ARBA" id="ARBA00022676"/>
    </source>
</evidence>
<dbReference type="Proteomes" id="UP000050761">
    <property type="component" value="Unassembled WGS sequence"/>
</dbReference>
<comment type="subcellular location">
    <subcellularLocation>
        <location evidence="1 12">Golgi apparatus</location>
        <location evidence="1 12">Golgi stack membrane</location>
        <topology evidence="1 12">Single-pass type II membrane protein</topology>
    </subcellularLocation>
</comment>
<dbReference type="InterPro" id="IPR031481">
    <property type="entry name" value="Glyco_tran_10_N"/>
</dbReference>
<evidence type="ECO:0000256" key="12">
    <source>
        <dbReference type="RuleBase" id="RU003832"/>
    </source>
</evidence>
<evidence type="ECO:0000256" key="5">
    <source>
        <dbReference type="ARBA" id="ARBA00022679"/>
    </source>
</evidence>
<dbReference type="EMBL" id="UZAH01027941">
    <property type="protein sequence ID" value="VDO96367.1"/>
    <property type="molecule type" value="Genomic_DNA"/>
</dbReference>
<dbReference type="GO" id="GO:0008417">
    <property type="term" value="F:fucosyltransferase activity"/>
    <property type="evidence" value="ECO:0007669"/>
    <property type="project" value="InterPro"/>
</dbReference>
<evidence type="ECO:0000256" key="8">
    <source>
        <dbReference type="ARBA" id="ARBA00022989"/>
    </source>
</evidence>
<dbReference type="UniPathway" id="UPA00378"/>
<evidence type="ECO:0000259" key="14">
    <source>
        <dbReference type="Pfam" id="PF17039"/>
    </source>
</evidence>
<evidence type="ECO:0000256" key="1">
    <source>
        <dbReference type="ARBA" id="ARBA00004447"/>
    </source>
</evidence>
<evidence type="ECO:0000256" key="9">
    <source>
        <dbReference type="ARBA" id="ARBA00023034"/>
    </source>
</evidence>
<keyword evidence="8 12" id="KW-1133">Transmembrane helix</keyword>
<evidence type="ECO:0000259" key="13">
    <source>
        <dbReference type="Pfam" id="PF00852"/>
    </source>
</evidence>
<accession>A0A183FY04</accession>
<evidence type="ECO:0000313" key="16">
    <source>
        <dbReference type="Proteomes" id="UP000050761"/>
    </source>
</evidence>
<evidence type="ECO:0000256" key="10">
    <source>
        <dbReference type="ARBA" id="ARBA00023136"/>
    </source>
</evidence>
<keyword evidence="6 12" id="KW-0812">Transmembrane</keyword>
<dbReference type="InterPro" id="IPR001503">
    <property type="entry name" value="Glyco_trans_10"/>
</dbReference>
<reference evidence="17" key="2">
    <citation type="submission" date="2019-09" db="UniProtKB">
        <authorList>
            <consortium name="WormBaseParasite"/>
        </authorList>
    </citation>
    <scope>IDENTIFICATION</scope>
</reference>
<proteinExistence type="inferred from homology"/>
<dbReference type="SUPFAM" id="SSF53756">
    <property type="entry name" value="UDP-Glycosyltransferase/glycogen phosphorylase"/>
    <property type="match status" value="2"/>
</dbReference>
<dbReference type="Pfam" id="PF17039">
    <property type="entry name" value="Glyco_tran_10_N"/>
    <property type="match status" value="1"/>
</dbReference>
<keyword evidence="10 12" id="KW-0472">Membrane</keyword>
<dbReference type="PANTHER" id="PTHR48438:SF1">
    <property type="entry name" value="ALPHA-(1,3)-FUCOSYLTRANSFERASE C-RELATED"/>
    <property type="match status" value="1"/>
</dbReference>
<keyword evidence="7" id="KW-0735">Signal-anchor</keyword>
<evidence type="ECO:0000256" key="7">
    <source>
        <dbReference type="ARBA" id="ARBA00022968"/>
    </source>
</evidence>
<name>A0A183FY04_HELPZ</name>
<comment type="similarity">
    <text evidence="3 12">Belongs to the glycosyltransferase 10 family.</text>
</comment>
<feature type="domain" description="Fucosyltransferase C-terminal" evidence="13">
    <location>
        <begin position="266"/>
        <end position="463"/>
    </location>
</feature>
<dbReference type="InterPro" id="IPR038577">
    <property type="entry name" value="GT10-like_C_sf"/>
</dbReference>